<dbReference type="Proteomes" id="UP001597115">
    <property type="component" value="Unassembled WGS sequence"/>
</dbReference>
<proteinExistence type="predicted"/>
<sequence length="132" mass="14793">MAYLNFAEPAAALAPALPRHDPVPAKQQPSLSALEWSVVALARRDRLSSLRQPSRVAKAFAAVFGGNNDNRLADPRLEALRRVSVHAWYHSFAIPEYEVESFYEAGFSPEQLELLLTSISRGRSERRRKAYA</sequence>
<accession>A0ABW4I5L1</accession>
<reference evidence="2" key="1">
    <citation type="journal article" date="2019" name="Int. J. Syst. Evol. Microbiol.">
        <title>The Global Catalogue of Microorganisms (GCM) 10K type strain sequencing project: providing services to taxonomists for standard genome sequencing and annotation.</title>
        <authorList>
            <consortium name="The Broad Institute Genomics Platform"/>
            <consortium name="The Broad Institute Genome Sequencing Center for Infectious Disease"/>
            <person name="Wu L."/>
            <person name="Ma J."/>
        </authorList>
    </citation>
    <scope>NUCLEOTIDE SEQUENCE [LARGE SCALE GENOMIC DNA]</scope>
    <source>
        <strain evidence="2">CGMCC 1.16275</strain>
    </source>
</reference>
<evidence type="ECO:0000313" key="2">
    <source>
        <dbReference type="Proteomes" id="UP001597115"/>
    </source>
</evidence>
<dbReference type="EMBL" id="JBHUDY010000001">
    <property type="protein sequence ID" value="MFD1612741.1"/>
    <property type="molecule type" value="Genomic_DNA"/>
</dbReference>
<organism evidence="1 2">
    <name type="scientific">Sphingomonas tabacisoli</name>
    <dbReference type="NCBI Taxonomy" id="2249466"/>
    <lineage>
        <taxon>Bacteria</taxon>
        <taxon>Pseudomonadati</taxon>
        <taxon>Pseudomonadota</taxon>
        <taxon>Alphaproteobacteria</taxon>
        <taxon>Sphingomonadales</taxon>
        <taxon>Sphingomonadaceae</taxon>
        <taxon>Sphingomonas</taxon>
    </lineage>
</organism>
<comment type="caution">
    <text evidence="1">The sequence shown here is derived from an EMBL/GenBank/DDBJ whole genome shotgun (WGS) entry which is preliminary data.</text>
</comment>
<gene>
    <name evidence="1" type="ORF">ACFSCW_13110</name>
</gene>
<evidence type="ECO:0000313" key="1">
    <source>
        <dbReference type="EMBL" id="MFD1612741.1"/>
    </source>
</evidence>
<name>A0ABW4I5L1_9SPHN</name>
<protein>
    <submittedName>
        <fullName evidence="1">Uncharacterized protein</fullName>
    </submittedName>
</protein>
<dbReference type="RefSeq" id="WP_380889927.1">
    <property type="nucleotide sequence ID" value="NZ_JBHUDY010000001.1"/>
</dbReference>
<keyword evidence="2" id="KW-1185">Reference proteome</keyword>